<reference evidence="15" key="1">
    <citation type="submission" date="2016-11" db="UniProtKB">
        <authorList>
            <consortium name="WormBaseParasite"/>
        </authorList>
    </citation>
    <scope>IDENTIFICATION</scope>
</reference>
<dbReference type="GO" id="GO:0031491">
    <property type="term" value="F:nucleosome binding"/>
    <property type="evidence" value="ECO:0007669"/>
    <property type="project" value="TreeGrafter"/>
</dbReference>
<evidence type="ECO:0000256" key="5">
    <source>
        <dbReference type="ARBA" id="ARBA00022723"/>
    </source>
</evidence>
<evidence type="ECO:0000256" key="9">
    <source>
        <dbReference type="ARBA" id="ARBA00022833"/>
    </source>
</evidence>
<evidence type="ECO:0000256" key="1">
    <source>
        <dbReference type="ARBA" id="ARBA00000900"/>
    </source>
</evidence>
<evidence type="ECO:0000256" key="7">
    <source>
        <dbReference type="ARBA" id="ARBA00022771"/>
    </source>
</evidence>
<keyword evidence="7 11" id="KW-0863">Zinc-finger</keyword>
<comment type="subcellular location">
    <subcellularLocation>
        <location evidence="2">Nucleus</location>
    </subcellularLocation>
</comment>
<dbReference type="GO" id="GO:0061630">
    <property type="term" value="F:ubiquitin protein ligase activity"/>
    <property type="evidence" value="ECO:0007669"/>
    <property type="project" value="UniProtKB-EC"/>
</dbReference>
<evidence type="ECO:0000256" key="11">
    <source>
        <dbReference type="PROSITE-ProRule" id="PRU00175"/>
    </source>
</evidence>
<evidence type="ECO:0000256" key="4">
    <source>
        <dbReference type="ARBA" id="ARBA00022679"/>
    </source>
</evidence>
<keyword evidence="8" id="KW-0833">Ubl conjugation pathway</keyword>
<dbReference type="PANTHER" id="PTHR23328">
    <property type="entry name" value="RING-TYPE DOMAIN-CONTAINING PROTEIN"/>
    <property type="match status" value="1"/>
</dbReference>
<evidence type="ECO:0000313" key="15">
    <source>
        <dbReference type="WBParaSite" id="Csp11.Scaffold630.g17789.t1"/>
    </source>
</evidence>
<dbReference type="SUPFAM" id="SSF57850">
    <property type="entry name" value="RING/U-box"/>
    <property type="match status" value="1"/>
</dbReference>
<keyword evidence="6" id="KW-0227">DNA damage</keyword>
<dbReference type="AlphaFoldDB" id="A0A1I7UNM6"/>
<keyword evidence="9" id="KW-0862">Zinc</keyword>
<keyword evidence="10" id="KW-0539">Nucleus</keyword>
<evidence type="ECO:0000256" key="2">
    <source>
        <dbReference type="ARBA" id="ARBA00004123"/>
    </source>
</evidence>
<evidence type="ECO:0000256" key="12">
    <source>
        <dbReference type="SAM" id="Phobius"/>
    </source>
</evidence>
<keyword evidence="12" id="KW-0472">Membrane</keyword>
<proteinExistence type="predicted"/>
<dbReference type="Gene3D" id="3.30.40.10">
    <property type="entry name" value="Zinc/RING finger domain, C3HC4 (zinc finger)"/>
    <property type="match status" value="1"/>
</dbReference>
<keyword evidence="4" id="KW-0808">Transferase</keyword>
<keyword evidence="12" id="KW-1133">Transmembrane helix</keyword>
<organism evidence="14 15">
    <name type="scientific">Caenorhabditis tropicalis</name>
    <dbReference type="NCBI Taxonomy" id="1561998"/>
    <lineage>
        <taxon>Eukaryota</taxon>
        <taxon>Metazoa</taxon>
        <taxon>Ecdysozoa</taxon>
        <taxon>Nematoda</taxon>
        <taxon>Chromadorea</taxon>
        <taxon>Rhabditida</taxon>
        <taxon>Rhabditina</taxon>
        <taxon>Rhabditomorpha</taxon>
        <taxon>Rhabditoidea</taxon>
        <taxon>Rhabditidae</taxon>
        <taxon>Peloderinae</taxon>
        <taxon>Caenorhabditis</taxon>
    </lineage>
</organism>
<dbReference type="GO" id="GO:0006302">
    <property type="term" value="P:double-strand break repair"/>
    <property type="evidence" value="ECO:0007669"/>
    <property type="project" value="TreeGrafter"/>
</dbReference>
<dbReference type="SMART" id="SM00184">
    <property type="entry name" value="RING"/>
    <property type="match status" value="1"/>
</dbReference>
<accession>A0A1I7UNM6</accession>
<evidence type="ECO:0000259" key="13">
    <source>
        <dbReference type="PROSITE" id="PS50089"/>
    </source>
</evidence>
<dbReference type="GO" id="GO:0035861">
    <property type="term" value="C:site of double-strand break"/>
    <property type="evidence" value="ECO:0007669"/>
    <property type="project" value="TreeGrafter"/>
</dbReference>
<sequence>MCAYFIFFIAIFPIAELITYLINTYTGLNIEHAPNFLYYGFFIMTVGWSIVFGFRYYRKYKKRRAKAFEPLIEEDVMCTICYDFFVNPHTLRCQHSFCKKCIGQSLPITRRCPSCQQWVYFSDKNKVLKSKVLEWVKENGREEEYEEDVKMQSDIKPVKIGLRARLIPFILPLFDEPRRQGPQEIPLRPIRQEQNIRDYSPEPVIVHMVDEVDFLPSHAPRPLRTPLSVIMEVSEDIHGSTSSLNQLSAANSYSSIHTEIRSVHSV</sequence>
<protein>
    <recommendedName>
        <fullName evidence="3">RING-type E3 ubiquitin transferase</fullName>
        <ecNumber evidence="3">2.3.2.27</ecNumber>
    </recommendedName>
</protein>
<keyword evidence="5" id="KW-0479">Metal-binding</keyword>
<feature type="transmembrane region" description="Helical" evidence="12">
    <location>
        <begin position="37"/>
        <end position="57"/>
    </location>
</feature>
<dbReference type="Proteomes" id="UP000095282">
    <property type="component" value="Unplaced"/>
</dbReference>
<comment type="catalytic activity">
    <reaction evidence="1">
        <text>S-ubiquitinyl-[E2 ubiquitin-conjugating enzyme]-L-cysteine + [acceptor protein]-L-lysine = [E2 ubiquitin-conjugating enzyme]-L-cysteine + N(6)-ubiquitinyl-[acceptor protein]-L-lysine.</text>
        <dbReference type="EC" id="2.3.2.27"/>
    </reaction>
</comment>
<evidence type="ECO:0000256" key="10">
    <source>
        <dbReference type="ARBA" id="ARBA00023242"/>
    </source>
</evidence>
<dbReference type="PROSITE" id="PS00518">
    <property type="entry name" value="ZF_RING_1"/>
    <property type="match status" value="1"/>
</dbReference>
<dbReference type="PROSITE" id="PS50089">
    <property type="entry name" value="ZF_RING_2"/>
    <property type="match status" value="1"/>
</dbReference>
<dbReference type="WBParaSite" id="Csp11.Scaffold630.g17789.t1">
    <property type="protein sequence ID" value="Csp11.Scaffold630.g17789.t1"/>
    <property type="gene ID" value="Csp11.Scaffold630.g17789"/>
</dbReference>
<dbReference type="GO" id="GO:0005634">
    <property type="term" value="C:nucleus"/>
    <property type="evidence" value="ECO:0007669"/>
    <property type="project" value="UniProtKB-SubCell"/>
</dbReference>
<dbReference type="InterPro" id="IPR051657">
    <property type="entry name" value="RNF168/RNF169_E3_ubiq-ligase"/>
</dbReference>
<evidence type="ECO:0000256" key="8">
    <source>
        <dbReference type="ARBA" id="ARBA00022786"/>
    </source>
</evidence>
<feature type="transmembrane region" description="Helical" evidence="12">
    <location>
        <begin position="5"/>
        <end position="25"/>
    </location>
</feature>
<feature type="domain" description="RING-type" evidence="13">
    <location>
        <begin position="78"/>
        <end position="116"/>
    </location>
</feature>
<evidence type="ECO:0000313" key="14">
    <source>
        <dbReference type="Proteomes" id="UP000095282"/>
    </source>
</evidence>
<dbReference type="PANTHER" id="PTHR23328:SF0">
    <property type="entry name" value="RING-TYPE DOMAIN-CONTAINING PROTEIN"/>
    <property type="match status" value="1"/>
</dbReference>
<dbReference type="GO" id="GO:0008270">
    <property type="term" value="F:zinc ion binding"/>
    <property type="evidence" value="ECO:0007669"/>
    <property type="project" value="UniProtKB-KW"/>
</dbReference>
<evidence type="ECO:0000256" key="3">
    <source>
        <dbReference type="ARBA" id="ARBA00012483"/>
    </source>
</evidence>
<name>A0A1I7UNM6_9PELO</name>
<dbReference type="InterPro" id="IPR001841">
    <property type="entry name" value="Znf_RING"/>
</dbReference>
<dbReference type="EC" id="2.3.2.27" evidence="3"/>
<keyword evidence="12" id="KW-0812">Transmembrane</keyword>
<evidence type="ECO:0000256" key="6">
    <source>
        <dbReference type="ARBA" id="ARBA00022763"/>
    </source>
</evidence>
<keyword evidence="14" id="KW-1185">Reference proteome</keyword>
<dbReference type="Pfam" id="PF13923">
    <property type="entry name" value="zf-C3HC4_2"/>
    <property type="match status" value="1"/>
</dbReference>
<dbReference type="InterPro" id="IPR017907">
    <property type="entry name" value="Znf_RING_CS"/>
</dbReference>
<dbReference type="InterPro" id="IPR013083">
    <property type="entry name" value="Znf_RING/FYVE/PHD"/>
</dbReference>
<dbReference type="eggNOG" id="KOG4159">
    <property type="taxonomic scope" value="Eukaryota"/>
</dbReference>
<dbReference type="STRING" id="1561998.A0A1I7UNM6"/>